<reference evidence="14 15" key="1">
    <citation type="submission" date="2021-06" db="EMBL/GenBank/DDBJ databases">
        <title>Caerostris darwini draft genome.</title>
        <authorList>
            <person name="Kono N."/>
            <person name="Arakawa K."/>
        </authorList>
    </citation>
    <scope>NUCLEOTIDE SEQUENCE [LARGE SCALE GENOMIC DNA]</scope>
</reference>
<dbReference type="InterPro" id="IPR059068">
    <property type="entry name" value="TPR_P4H"/>
</dbReference>
<evidence type="ECO:0000256" key="9">
    <source>
        <dbReference type="ARBA" id="ARBA00022964"/>
    </source>
</evidence>
<dbReference type="EC" id="1.14.11.2" evidence="5"/>
<evidence type="ECO:0000313" key="14">
    <source>
        <dbReference type="EMBL" id="GIY28339.1"/>
    </source>
</evidence>
<comment type="caution">
    <text evidence="14">The sequence shown here is derived from an EMBL/GenBank/DDBJ whole genome shotgun (WGS) entry which is preliminary data.</text>
</comment>
<protein>
    <recommendedName>
        <fullName evidence="5">procollagen-proline 4-dioxygenase</fullName>
        <ecNumber evidence="5">1.14.11.2</ecNumber>
    </recommendedName>
</protein>
<keyword evidence="10" id="KW-0560">Oxidoreductase</keyword>
<evidence type="ECO:0000256" key="11">
    <source>
        <dbReference type="ARBA" id="ARBA00023004"/>
    </source>
</evidence>
<sequence length="551" mass="63489">MFYHGEAEVYTSVADLGQLLFTNLEIVRTLEHYLELEEDRLQKVRWLKTQYENLYTTAIRDQESFLYNPVNAYLLVKRLTTDWETTGRLVDAAYSRGLIENMNNEFLPFPDNEDLKGAANALLRLQDTYLLNSTKLAKGEIEGAKNVYTEFTAGDCFQLGQQAFNTKDNNHTIQWMQEAMVRLEEEVVKTANYQAILEYQALATFRQGKKRRAIELVKEILQMAPNHPRAHGYLAEYEKSLQNSGERSRERSSEQNKVDYEYQEYYDYDYDSDSDESNANTKSFSYTDEDSRSLHSVKTAAIPSFKNYEKLCRGERIQSHLKESKLHCRYTTNNSKYLLLQPVKEEVLSLDPEILMYHDVISDKDVELFRNISLPMLTRANVINPVTGVQEPATYRVSKSVWLKDKYHPRVKRASRIVQEVTGLSVDTAEELHVINYGIGGHYEPHLDFKQENEADGFRHLGTGNRIATWIYYLSDVDAGGATVFPKIGVTVKPTKGSAAFWYNLKKSGKGDLNTIHAACPVLVGSKWVGNKWLHEKDNEFRRPCSLNMYE</sequence>
<dbReference type="GO" id="GO:0005788">
    <property type="term" value="C:endoplasmic reticulum lumen"/>
    <property type="evidence" value="ECO:0007669"/>
    <property type="project" value="UniProtKB-SubCell"/>
</dbReference>
<dbReference type="Pfam" id="PF08336">
    <property type="entry name" value="P4Ha_N"/>
    <property type="match status" value="1"/>
</dbReference>
<dbReference type="PROSITE" id="PS51471">
    <property type="entry name" value="FE2OG_OXY"/>
    <property type="match status" value="1"/>
</dbReference>
<gene>
    <name evidence="14" type="primary">P4HA1</name>
    <name evidence="14" type="ORF">CDAR_230821</name>
</gene>
<dbReference type="Gene3D" id="1.25.40.10">
    <property type="entry name" value="Tetratricopeptide repeat domain"/>
    <property type="match status" value="1"/>
</dbReference>
<dbReference type="InterPro" id="IPR045054">
    <property type="entry name" value="P4HA-like"/>
</dbReference>
<dbReference type="PANTHER" id="PTHR10869">
    <property type="entry name" value="PROLYL 4-HYDROXYLASE ALPHA SUBUNIT"/>
    <property type="match status" value="1"/>
</dbReference>
<dbReference type="PANTHER" id="PTHR10869:SF244">
    <property type="entry name" value="PROLYL 4-HYDROXYLASE SUBUNIT ALPHA-2"/>
    <property type="match status" value="1"/>
</dbReference>
<dbReference type="SMART" id="SM00702">
    <property type="entry name" value="P4Hc"/>
    <property type="match status" value="1"/>
</dbReference>
<keyword evidence="15" id="KW-1185">Reference proteome</keyword>
<evidence type="ECO:0000256" key="8">
    <source>
        <dbReference type="ARBA" id="ARBA00022896"/>
    </source>
</evidence>
<evidence type="ECO:0000256" key="10">
    <source>
        <dbReference type="ARBA" id="ARBA00023002"/>
    </source>
</evidence>
<accession>A0AAV4S2Y2</accession>
<organism evidence="14 15">
    <name type="scientific">Caerostris darwini</name>
    <dbReference type="NCBI Taxonomy" id="1538125"/>
    <lineage>
        <taxon>Eukaryota</taxon>
        <taxon>Metazoa</taxon>
        <taxon>Ecdysozoa</taxon>
        <taxon>Arthropoda</taxon>
        <taxon>Chelicerata</taxon>
        <taxon>Arachnida</taxon>
        <taxon>Araneae</taxon>
        <taxon>Araneomorphae</taxon>
        <taxon>Entelegynae</taxon>
        <taxon>Araneoidea</taxon>
        <taxon>Araneidae</taxon>
        <taxon>Caerostris</taxon>
    </lineage>
</organism>
<dbReference type="Proteomes" id="UP001054837">
    <property type="component" value="Unassembled WGS sequence"/>
</dbReference>
<dbReference type="GO" id="GO:0031418">
    <property type="term" value="F:L-ascorbic acid binding"/>
    <property type="evidence" value="ECO:0007669"/>
    <property type="project" value="UniProtKB-KW"/>
</dbReference>
<keyword evidence="12" id="KW-0325">Glycoprotein</keyword>
<evidence type="ECO:0000256" key="6">
    <source>
        <dbReference type="ARBA" id="ARBA00022723"/>
    </source>
</evidence>
<evidence type="ECO:0000256" key="12">
    <source>
        <dbReference type="ARBA" id="ARBA00023180"/>
    </source>
</evidence>
<dbReference type="Gene3D" id="6.10.140.1460">
    <property type="match status" value="1"/>
</dbReference>
<dbReference type="FunFam" id="2.60.120.620:FF:000001">
    <property type="entry name" value="Prolyl 4-hydroxylase subunit alpha 2"/>
    <property type="match status" value="1"/>
</dbReference>
<feature type="domain" description="Fe2OG dioxygenase" evidence="13">
    <location>
        <begin position="428"/>
        <end position="536"/>
    </location>
</feature>
<keyword evidence="7" id="KW-0256">Endoplasmic reticulum</keyword>
<evidence type="ECO:0000256" key="3">
    <source>
        <dbReference type="ARBA" id="ARBA00004319"/>
    </source>
</evidence>
<evidence type="ECO:0000256" key="5">
    <source>
        <dbReference type="ARBA" id="ARBA00012269"/>
    </source>
</evidence>
<keyword evidence="11" id="KW-0408">Iron</keyword>
<dbReference type="EMBL" id="BPLQ01007167">
    <property type="protein sequence ID" value="GIY28339.1"/>
    <property type="molecule type" value="Genomic_DNA"/>
</dbReference>
<keyword evidence="9" id="KW-0223">Dioxygenase</keyword>
<dbReference type="Gene3D" id="2.60.120.620">
    <property type="entry name" value="q2cbj1_9rhob like domain"/>
    <property type="match status" value="1"/>
</dbReference>
<name>A0AAV4S2Y2_9ARAC</name>
<dbReference type="InterPro" id="IPR013547">
    <property type="entry name" value="P4H_N"/>
</dbReference>
<dbReference type="GO" id="GO:0005506">
    <property type="term" value="F:iron ion binding"/>
    <property type="evidence" value="ECO:0007669"/>
    <property type="project" value="InterPro"/>
</dbReference>
<dbReference type="Pfam" id="PF23558">
    <property type="entry name" value="TPR_P4H"/>
    <property type="match status" value="1"/>
</dbReference>
<dbReference type="InterPro" id="IPR005123">
    <property type="entry name" value="Oxoglu/Fe-dep_dioxygenase_dom"/>
</dbReference>
<evidence type="ECO:0000256" key="2">
    <source>
        <dbReference type="ARBA" id="ARBA00002035"/>
    </source>
</evidence>
<evidence type="ECO:0000256" key="4">
    <source>
        <dbReference type="ARBA" id="ARBA00006511"/>
    </source>
</evidence>
<dbReference type="SUPFAM" id="SSF48452">
    <property type="entry name" value="TPR-like"/>
    <property type="match status" value="1"/>
</dbReference>
<comment type="cofactor">
    <cofactor evidence="1">
        <name>L-ascorbate</name>
        <dbReference type="ChEBI" id="CHEBI:38290"/>
    </cofactor>
</comment>
<comment type="similarity">
    <text evidence="4">Belongs to the P4HA family.</text>
</comment>
<evidence type="ECO:0000256" key="7">
    <source>
        <dbReference type="ARBA" id="ARBA00022824"/>
    </source>
</evidence>
<dbReference type="FunFam" id="1.25.40.10:FF:000006">
    <property type="entry name" value="Prolyl 4-hydroxylase subunit alpha 2"/>
    <property type="match status" value="1"/>
</dbReference>
<dbReference type="Pfam" id="PF13640">
    <property type="entry name" value="2OG-FeII_Oxy_3"/>
    <property type="match status" value="1"/>
</dbReference>
<keyword evidence="6" id="KW-0479">Metal-binding</keyword>
<evidence type="ECO:0000313" key="15">
    <source>
        <dbReference type="Proteomes" id="UP001054837"/>
    </source>
</evidence>
<dbReference type="AlphaFoldDB" id="A0AAV4S2Y2"/>
<proteinExistence type="inferred from homology"/>
<evidence type="ECO:0000256" key="1">
    <source>
        <dbReference type="ARBA" id="ARBA00001961"/>
    </source>
</evidence>
<dbReference type="InterPro" id="IPR011990">
    <property type="entry name" value="TPR-like_helical_dom_sf"/>
</dbReference>
<dbReference type="InterPro" id="IPR044862">
    <property type="entry name" value="Pro_4_hyd_alph_FE2OG_OXY"/>
</dbReference>
<keyword evidence="8" id="KW-0847">Vitamin C</keyword>
<evidence type="ECO:0000259" key="13">
    <source>
        <dbReference type="PROSITE" id="PS51471"/>
    </source>
</evidence>
<comment type="function">
    <text evidence="2">Catalyzes the post-translational formation of 4-hydroxyproline in -Xaa-Pro-Gly- sequences in collagens and other proteins.</text>
</comment>
<comment type="subcellular location">
    <subcellularLocation>
        <location evidence="3">Endoplasmic reticulum lumen</location>
    </subcellularLocation>
</comment>
<dbReference type="InterPro" id="IPR006620">
    <property type="entry name" value="Pro_4_hyd_alph"/>
</dbReference>
<dbReference type="GO" id="GO:0004656">
    <property type="term" value="F:procollagen-proline 4-dioxygenase activity"/>
    <property type="evidence" value="ECO:0007669"/>
    <property type="project" value="UniProtKB-EC"/>
</dbReference>